<dbReference type="PIRSF" id="PIRSF002191">
    <property type="entry name" value="Ribosomal_L19"/>
    <property type="match status" value="1"/>
</dbReference>
<dbReference type="InterPro" id="IPR018257">
    <property type="entry name" value="Ribosomal_bL19_CS"/>
</dbReference>
<evidence type="ECO:0000313" key="9">
    <source>
        <dbReference type="Proteomes" id="UP000236642"/>
    </source>
</evidence>
<organism evidence="8 9">
    <name type="scientific">Candidatus Thermoflexus japonica</name>
    <dbReference type="NCBI Taxonomy" id="2035417"/>
    <lineage>
        <taxon>Bacteria</taxon>
        <taxon>Bacillati</taxon>
        <taxon>Chloroflexota</taxon>
        <taxon>Thermoflexia</taxon>
        <taxon>Thermoflexales</taxon>
        <taxon>Thermoflexaceae</taxon>
        <taxon>Thermoflexus</taxon>
    </lineage>
</organism>
<dbReference type="NCBIfam" id="TIGR01024">
    <property type="entry name" value="rplS_bact"/>
    <property type="match status" value="1"/>
</dbReference>
<dbReference type="AlphaFoldDB" id="A0A2H5Y8U9"/>
<evidence type="ECO:0000256" key="1">
    <source>
        <dbReference type="ARBA" id="ARBA00002349"/>
    </source>
</evidence>
<evidence type="ECO:0000313" key="8">
    <source>
        <dbReference type="EMBL" id="GBD09850.1"/>
    </source>
</evidence>
<reference evidence="9" key="1">
    <citation type="submission" date="2017-09" db="EMBL/GenBank/DDBJ databases">
        <title>Metaegenomics of thermophilic ammonia-oxidizing enrichment culture.</title>
        <authorList>
            <person name="Kato S."/>
            <person name="Suzuki K."/>
        </authorList>
    </citation>
    <scope>NUCLEOTIDE SEQUENCE [LARGE SCALE GENOMIC DNA]</scope>
</reference>
<dbReference type="HAMAP" id="MF_00402">
    <property type="entry name" value="Ribosomal_bL19"/>
    <property type="match status" value="1"/>
</dbReference>
<evidence type="ECO:0000256" key="5">
    <source>
        <dbReference type="ARBA" id="ARBA00035171"/>
    </source>
</evidence>
<dbReference type="Proteomes" id="UP000236642">
    <property type="component" value="Unassembled WGS sequence"/>
</dbReference>
<dbReference type="PANTHER" id="PTHR15680">
    <property type="entry name" value="RIBOSOMAL PROTEIN L19"/>
    <property type="match status" value="1"/>
</dbReference>
<proteinExistence type="inferred from homology"/>
<dbReference type="InterPro" id="IPR001857">
    <property type="entry name" value="Ribosomal_bL19"/>
</dbReference>
<evidence type="ECO:0000256" key="4">
    <source>
        <dbReference type="ARBA" id="ARBA00023274"/>
    </source>
</evidence>
<evidence type="ECO:0000256" key="6">
    <source>
        <dbReference type="HAMAP-Rule" id="MF_00402"/>
    </source>
</evidence>
<dbReference type="GO" id="GO:0022625">
    <property type="term" value="C:cytosolic large ribosomal subunit"/>
    <property type="evidence" value="ECO:0007669"/>
    <property type="project" value="TreeGrafter"/>
</dbReference>
<dbReference type="InterPro" id="IPR008991">
    <property type="entry name" value="Translation_prot_SH3-like_sf"/>
</dbReference>
<comment type="caution">
    <text evidence="8">The sequence shown here is derived from an EMBL/GenBank/DDBJ whole genome shotgun (WGS) entry which is preliminary data.</text>
</comment>
<evidence type="ECO:0000256" key="7">
    <source>
        <dbReference type="RuleBase" id="RU000559"/>
    </source>
</evidence>
<dbReference type="GO" id="GO:0006412">
    <property type="term" value="P:translation"/>
    <property type="evidence" value="ECO:0007669"/>
    <property type="project" value="UniProtKB-UniRule"/>
</dbReference>
<comment type="function">
    <text evidence="1 6 7">This protein is located at the 30S-50S ribosomal subunit interface and may play a role in the structure and function of the aminoacyl-tRNA binding site.</text>
</comment>
<dbReference type="PROSITE" id="PS01015">
    <property type="entry name" value="RIBOSOMAL_L19"/>
    <property type="match status" value="1"/>
</dbReference>
<keyword evidence="4 6" id="KW-0687">Ribonucleoprotein</keyword>
<dbReference type="SUPFAM" id="SSF50104">
    <property type="entry name" value="Translation proteins SH3-like domain"/>
    <property type="match status" value="1"/>
</dbReference>
<dbReference type="Gene3D" id="2.30.30.790">
    <property type="match status" value="1"/>
</dbReference>
<comment type="similarity">
    <text evidence="2 6 7">Belongs to the bacterial ribosomal protein bL19 family.</text>
</comment>
<keyword evidence="3 6" id="KW-0689">Ribosomal protein</keyword>
<name>A0A2H5Y8U9_9CHLR</name>
<dbReference type="PRINTS" id="PR00061">
    <property type="entry name" value="RIBOSOMALL19"/>
</dbReference>
<sequence>MSDLILQQLEREWIAGRSVPELRPGDVVRVHIRIREGDKERVQVFQGTVIRIRGSGTGRTFTVRRIAAHGIGVERTFPLYSPRIDHIEVVRHSRVRRARLYYLRERFGKAARLKERLIAAPEAAELPPEEAMEAPEAEP</sequence>
<dbReference type="InterPro" id="IPR038657">
    <property type="entry name" value="Ribosomal_bL19_sf"/>
</dbReference>
<protein>
    <recommendedName>
        <fullName evidence="5 6">Large ribosomal subunit protein bL19</fullName>
    </recommendedName>
</protein>
<dbReference type="GO" id="GO:0003729">
    <property type="term" value="F:mRNA binding"/>
    <property type="evidence" value="ECO:0007669"/>
    <property type="project" value="UniProtKB-ARBA"/>
</dbReference>
<dbReference type="PANTHER" id="PTHR15680:SF9">
    <property type="entry name" value="LARGE RIBOSOMAL SUBUNIT PROTEIN BL19M"/>
    <property type="match status" value="1"/>
</dbReference>
<gene>
    <name evidence="6 8" type="primary">rplS</name>
    <name evidence="8" type="ORF">HRbin22_02112</name>
</gene>
<accession>A0A2H5Y8U9</accession>
<evidence type="ECO:0000256" key="2">
    <source>
        <dbReference type="ARBA" id="ARBA00005781"/>
    </source>
</evidence>
<dbReference type="EMBL" id="BEHY01000073">
    <property type="protein sequence ID" value="GBD09850.1"/>
    <property type="molecule type" value="Genomic_DNA"/>
</dbReference>
<evidence type="ECO:0000256" key="3">
    <source>
        <dbReference type="ARBA" id="ARBA00022980"/>
    </source>
</evidence>
<dbReference type="GO" id="GO:0003735">
    <property type="term" value="F:structural constituent of ribosome"/>
    <property type="evidence" value="ECO:0007669"/>
    <property type="project" value="InterPro"/>
</dbReference>
<dbReference type="FunFam" id="2.30.30.790:FF:000004">
    <property type="entry name" value="50S ribosomal protein L19, chloroplastic"/>
    <property type="match status" value="1"/>
</dbReference>
<dbReference type="Pfam" id="PF01245">
    <property type="entry name" value="Ribosomal_L19"/>
    <property type="match status" value="1"/>
</dbReference>